<feature type="region of interest" description="Disordered" evidence="1">
    <location>
        <begin position="1"/>
        <end position="22"/>
    </location>
</feature>
<name>A0A4C1VUV2_EUMVA</name>
<evidence type="ECO:0000313" key="2">
    <source>
        <dbReference type="EMBL" id="GBP42310.1"/>
    </source>
</evidence>
<gene>
    <name evidence="2" type="ORF">EVAR_29566_1</name>
</gene>
<comment type="caution">
    <text evidence="2">The sequence shown here is derived from an EMBL/GenBank/DDBJ whole genome shotgun (WGS) entry which is preliminary data.</text>
</comment>
<evidence type="ECO:0000256" key="1">
    <source>
        <dbReference type="SAM" id="MobiDB-lite"/>
    </source>
</evidence>
<reference evidence="2 3" key="1">
    <citation type="journal article" date="2019" name="Commun. Biol.">
        <title>The bagworm genome reveals a unique fibroin gene that provides high tensile strength.</title>
        <authorList>
            <person name="Kono N."/>
            <person name="Nakamura H."/>
            <person name="Ohtoshi R."/>
            <person name="Tomita M."/>
            <person name="Numata K."/>
            <person name="Arakawa K."/>
        </authorList>
    </citation>
    <scope>NUCLEOTIDE SEQUENCE [LARGE SCALE GENOMIC DNA]</scope>
</reference>
<sequence length="85" mass="9906">MSARGYPPRLRPPAPLDSYLERRKQGRQSRALTLFSIMNHINTVALRNCLDSVAFGKLFTVFELNKLPKAFKRYSLPTMVYRFEL</sequence>
<accession>A0A4C1VUV2</accession>
<organism evidence="2 3">
    <name type="scientific">Eumeta variegata</name>
    <name type="common">Bagworm moth</name>
    <name type="synonym">Eumeta japonica</name>
    <dbReference type="NCBI Taxonomy" id="151549"/>
    <lineage>
        <taxon>Eukaryota</taxon>
        <taxon>Metazoa</taxon>
        <taxon>Ecdysozoa</taxon>
        <taxon>Arthropoda</taxon>
        <taxon>Hexapoda</taxon>
        <taxon>Insecta</taxon>
        <taxon>Pterygota</taxon>
        <taxon>Neoptera</taxon>
        <taxon>Endopterygota</taxon>
        <taxon>Lepidoptera</taxon>
        <taxon>Glossata</taxon>
        <taxon>Ditrysia</taxon>
        <taxon>Tineoidea</taxon>
        <taxon>Psychidae</taxon>
        <taxon>Oiketicinae</taxon>
        <taxon>Eumeta</taxon>
    </lineage>
</organism>
<proteinExistence type="predicted"/>
<dbReference type="AlphaFoldDB" id="A0A4C1VUV2"/>
<evidence type="ECO:0000313" key="3">
    <source>
        <dbReference type="Proteomes" id="UP000299102"/>
    </source>
</evidence>
<keyword evidence="3" id="KW-1185">Reference proteome</keyword>
<dbReference type="EMBL" id="BGZK01000416">
    <property type="protein sequence ID" value="GBP42310.1"/>
    <property type="molecule type" value="Genomic_DNA"/>
</dbReference>
<protein>
    <submittedName>
        <fullName evidence="2">Uncharacterized protein</fullName>
    </submittedName>
</protein>
<dbReference type="Proteomes" id="UP000299102">
    <property type="component" value="Unassembled WGS sequence"/>
</dbReference>